<protein>
    <submittedName>
        <fullName evidence="1">Probable xsa-associated protein</fullName>
    </submittedName>
</protein>
<dbReference type="AlphaFoldDB" id="D2UAI9"/>
<accession>D2UAI9</accession>
<dbReference type="GeneID" id="57876784"/>
<reference evidence="1 2" key="1">
    <citation type="journal article" date="2009" name="BMC Genomics">
        <title>The complete genome sequence of Xanthomonas albilineans provides new insights into the reductive genome evolution of the xylem-limited Xanthomonadaceae.</title>
        <authorList>
            <person name="Pieretti I."/>
            <person name="Royer M."/>
            <person name="Barbe V."/>
            <person name="Carrere S."/>
            <person name="Koebnik R."/>
            <person name="Cociancich S."/>
            <person name="Couloux A."/>
            <person name="Darrasse A."/>
            <person name="Gouzy J."/>
            <person name="Jacques M.A."/>
            <person name="Lauber E."/>
            <person name="Manceau C."/>
            <person name="Mangenot S."/>
            <person name="Poussier S."/>
            <person name="Segurens B."/>
            <person name="Szurek B."/>
            <person name="Verdier V."/>
            <person name="Arlat M."/>
            <person name="Rott P."/>
        </authorList>
    </citation>
    <scope>NUCLEOTIDE SEQUENCE [LARGE SCALE GENOMIC DNA]</scope>
    <source>
        <strain evidence="2">GPE PC73 / CFBP 7063</strain>
    </source>
</reference>
<name>D2UAI9_XANAP</name>
<dbReference type="EMBL" id="FP565176">
    <property type="protein sequence ID" value="CBA15988.1"/>
    <property type="molecule type" value="Genomic_DNA"/>
</dbReference>
<proteinExistence type="predicted"/>
<evidence type="ECO:0000313" key="2">
    <source>
        <dbReference type="Proteomes" id="UP000001890"/>
    </source>
</evidence>
<gene>
    <name evidence="1" type="primary">xapE</name>
    <name evidence="1" type="ordered locus">XALc_1481</name>
</gene>
<dbReference type="KEGG" id="xal:XALC_1481"/>
<evidence type="ECO:0000313" key="1">
    <source>
        <dbReference type="EMBL" id="CBA15988.1"/>
    </source>
</evidence>
<sequence>MLSPFASRGSYSVTKAFIGRPAILRASHKSIESGVTGKFRLLISEKISRVSSYPEPAGSYQPQNLLLPCGIGTIRRTSLFDGRPYESIASATNIRNSAIDMNQPHVAIRNLHSFRHSTNARVDLQPSSIKSDVPVVSKVLGLIAGNPEEIVRPKAVEALVGAVAAVRVSKSIEYINPTQESKRLISPGLVFEQQRIFEEEKLAAMNLPNVPPVQPPQSSMQEADVDPCSRSASTECDTAAKFALRTWSYEKLRNIQHTSEVKELLALAGLLCIEAHKRNVTMTDKQLAIDLGRTFRRCFSGREVQAWRRDIATMSEHANHFLKNRDAIILFTNMDERKIIDDERITSMRENNANNPLLIITDSFFKDMAVKRMLQMMRAIALSTKRSDVLVFPIADNKDSTGPVTSSPSAFQDVEESRWYSTLSGFKAFCQAGIRLHRKLLSGQADADIDSGAVRLGNDTPDRKEALKALQRDARKIAAVIKSNRDSLVQYVCYSAFSAAESKRC</sequence>
<organism evidence="1 2">
    <name type="scientific">Xanthomonas albilineans (strain GPE PC73 / CFBP 7063)</name>
    <dbReference type="NCBI Taxonomy" id="380358"/>
    <lineage>
        <taxon>Bacteria</taxon>
        <taxon>Pseudomonadati</taxon>
        <taxon>Pseudomonadota</taxon>
        <taxon>Gammaproteobacteria</taxon>
        <taxon>Lysobacterales</taxon>
        <taxon>Lysobacteraceae</taxon>
        <taxon>Xanthomonas</taxon>
    </lineage>
</organism>
<dbReference type="RefSeq" id="WP_012915989.1">
    <property type="nucleotide sequence ID" value="NC_013722.1"/>
</dbReference>
<keyword evidence="2" id="KW-1185">Reference proteome</keyword>
<dbReference type="Proteomes" id="UP000001890">
    <property type="component" value="Chromosome"/>
</dbReference>